<comment type="caution">
    <text evidence="4">The sequence shown here is derived from an EMBL/GenBank/DDBJ whole genome shotgun (WGS) entry which is preliminary data.</text>
</comment>
<dbReference type="EMBL" id="MCFL01000020">
    <property type="protein sequence ID" value="ORZ35864.1"/>
    <property type="molecule type" value="Genomic_DNA"/>
</dbReference>
<sequence length="466" mass="51401">MIATAICSLWASSLLSLNDFAVQQSTAATISLAQMVDTSISANIQSKLYAWLHESWVLVKTTTTLRQRGVMSLTQLDNTYWTLLENTRQYDYMTGLAIADEDYNTYVGIQRFDNGTYGVEFMVNSNVTCTVCPDPIIPSTEKWYYHVDTATGRPIAPAYNKRTYNFRTRSWYRNATLANATYWTDLYAYSSGALSGISLCEPQYTTPRPDRMPNAILAMDVSLQPLNKFLKDAMNNAVGTAYLMDAKARLLASSTGESVLVNNLQILASASTDLFTRETTKRIQPLIADNSTTSKIIRDSDYWFSFRKMDAGGATGLVIVAGKPTSIYTGPIQIMQTAFSDSLNISVRNAALVTAAFLIAITALAVHIIHRMVVAPLKHMRQAIMKASELEFKHLTVKDTMVPSRFDELNSLQYAFRTMCASFATGIMQTRQLKGYFSSEQGSNKHQAAGGASPTHTSGTTGDGSP</sequence>
<reference evidence="4 5" key="1">
    <citation type="submission" date="2016-07" db="EMBL/GenBank/DDBJ databases">
        <title>Pervasive Adenine N6-methylation of Active Genes in Fungi.</title>
        <authorList>
            <consortium name="DOE Joint Genome Institute"/>
            <person name="Mondo S.J."/>
            <person name="Dannebaum R.O."/>
            <person name="Kuo R.C."/>
            <person name="Labutti K."/>
            <person name="Haridas S."/>
            <person name="Kuo A."/>
            <person name="Salamov A."/>
            <person name="Ahrendt S.R."/>
            <person name="Lipzen A."/>
            <person name="Sullivan W."/>
            <person name="Andreopoulos W.B."/>
            <person name="Clum A."/>
            <person name="Lindquist E."/>
            <person name="Daum C."/>
            <person name="Ramamoorthy G.K."/>
            <person name="Gryganskyi A."/>
            <person name="Culley D."/>
            <person name="Magnuson J.K."/>
            <person name="James T.Y."/>
            <person name="O'Malley M.A."/>
            <person name="Stajich J.E."/>
            <person name="Spatafora J.W."/>
            <person name="Visel A."/>
            <person name="Grigoriev I.V."/>
        </authorList>
    </citation>
    <scope>NUCLEOTIDE SEQUENCE [LARGE SCALE GENOMIC DNA]</scope>
    <source>
        <strain evidence="4 5">PL171</strain>
    </source>
</reference>
<dbReference type="OrthoDB" id="2115681at2759"/>
<keyword evidence="2" id="KW-0812">Transmembrane</keyword>
<feature type="signal peptide" evidence="3">
    <location>
        <begin position="1"/>
        <end position="16"/>
    </location>
</feature>
<dbReference type="AlphaFoldDB" id="A0A1Y2HPI3"/>
<organism evidence="4 5">
    <name type="scientific">Catenaria anguillulae PL171</name>
    <dbReference type="NCBI Taxonomy" id="765915"/>
    <lineage>
        <taxon>Eukaryota</taxon>
        <taxon>Fungi</taxon>
        <taxon>Fungi incertae sedis</taxon>
        <taxon>Blastocladiomycota</taxon>
        <taxon>Blastocladiomycetes</taxon>
        <taxon>Blastocladiales</taxon>
        <taxon>Catenariaceae</taxon>
        <taxon>Catenaria</taxon>
    </lineage>
</organism>
<evidence type="ECO:0000256" key="2">
    <source>
        <dbReference type="SAM" id="Phobius"/>
    </source>
</evidence>
<keyword evidence="2" id="KW-0472">Membrane</keyword>
<evidence type="ECO:0000313" key="5">
    <source>
        <dbReference type="Proteomes" id="UP000193411"/>
    </source>
</evidence>
<feature type="transmembrane region" description="Helical" evidence="2">
    <location>
        <begin position="350"/>
        <end position="370"/>
    </location>
</feature>
<keyword evidence="5" id="KW-1185">Reference proteome</keyword>
<feature type="region of interest" description="Disordered" evidence="1">
    <location>
        <begin position="439"/>
        <end position="466"/>
    </location>
</feature>
<name>A0A1Y2HPI3_9FUNG</name>
<evidence type="ECO:0000256" key="3">
    <source>
        <dbReference type="SAM" id="SignalP"/>
    </source>
</evidence>
<gene>
    <name evidence="4" type="ORF">BCR44DRAFT_197708</name>
</gene>
<proteinExistence type="predicted"/>
<protein>
    <recommendedName>
        <fullName evidence="6">HAMP domain-containing protein</fullName>
    </recommendedName>
</protein>
<evidence type="ECO:0000256" key="1">
    <source>
        <dbReference type="SAM" id="MobiDB-lite"/>
    </source>
</evidence>
<evidence type="ECO:0000313" key="4">
    <source>
        <dbReference type="EMBL" id="ORZ35864.1"/>
    </source>
</evidence>
<evidence type="ECO:0008006" key="6">
    <source>
        <dbReference type="Google" id="ProtNLM"/>
    </source>
</evidence>
<dbReference type="Gene3D" id="3.30.450.20">
    <property type="entry name" value="PAS domain"/>
    <property type="match status" value="2"/>
</dbReference>
<dbReference type="Gene3D" id="6.10.340.10">
    <property type="match status" value="1"/>
</dbReference>
<dbReference type="Proteomes" id="UP000193411">
    <property type="component" value="Unassembled WGS sequence"/>
</dbReference>
<keyword evidence="3" id="KW-0732">Signal</keyword>
<keyword evidence="2" id="KW-1133">Transmembrane helix</keyword>
<accession>A0A1Y2HPI3</accession>
<feature type="chain" id="PRO_5012688882" description="HAMP domain-containing protein" evidence="3">
    <location>
        <begin position="17"/>
        <end position="466"/>
    </location>
</feature>